<evidence type="ECO:0000256" key="1">
    <source>
        <dbReference type="SAM" id="MobiDB-lite"/>
    </source>
</evidence>
<accession>A0ABV4B5D3</accession>
<evidence type="ECO:0000313" key="2">
    <source>
        <dbReference type="EMBL" id="MEY2252532.1"/>
    </source>
</evidence>
<name>A0ABV4B5D3_9BURK</name>
<feature type="region of interest" description="Disordered" evidence="1">
    <location>
        <begin position="1"/>
        <end position="21"/>
    </location>
</feature>
<feature type="non-terminal residue" evidence="2">
    <location>
        <position position="86"/>
    </location>
</feature>
<evidence type="ECO:0000313" key="3">
    <source>
        <dbReference type="Proteomes" id="UP001562178"/>
    </source>
</evidence>
<comment type="caution">
    <text evidence="2">The sequence shown here is derived from an EMBL/GenBank/DDBJ whole genome shotgun (WGS) entry which is preliminary data.</text>
</comment>
<dbReference type="RefSeq" id="WP_369460555.1">
    <property type="nucleotide sequence ID" value="NZ_JBGBDC010000007.1"/>
</dbReference>
<sequence>MPSAMHCCPRTKPPAKPPITSASRPWIRGSLFAYLLSSAFWASAQGISGIGAFVPNTELGFTPVAKAGEPRINWINGEYQESNTDL</sequence>
<dbReference type="Proteomes" id="UP001562178">
    <property type="component" value="Unassembled WGS sequence"/>
</dbReference>
<organism evidence="2 3">
    <name type="scientific">Comamonas sediminis</name>
    <dbReference type="NCBI Taxonomy" id="1783360"/>
    <lineage>
        <taxon>Bacteria</taxon>
        <taxon>Pseudomonadati</taxon>
        <taxon>Pseudomonadota</taxon>
        <taxon>Betaproteobacteria</taxon>
        <taxon>Burkholderiales</taxon>
        <taxon>Comamonadaceae</taxon>
        <taxon>Comamonas</taxon>
    </lineage>
</organism>
<gene>
    <name evidence="2" type="ORF">AB7A72_16055</name>
</gene>
<proteinExistence type="predicted"/>
<dbReference type="EMBL" id="JBGBDC010000007">
    <property type="protein sequence ID" value="MEY2252532.1"/>
    <property type="molecule type" value="Genomic_DNA"/>
</dbReference>
<keyword evidence="3" id="KW-1185">Reference proteome</keyword>
<protein>
    <submittedName>
        <fullName evidence="2">Uncharacterized protein</fullName>
    </submittedName>
</protein>
<reference evidence="2 3" key="1">
    <citation type="journal article" date="2016" name="Int. J. Syst. Evol. Microbiol.">
        <title>Description of Comamonas sediminis sp. nov., isolated from lagoon sediments.</title>
        <authorList>
            <person name="Subhash Y."/>
            <person name="Bang J.J."/>
            <person name="You T.H."/>
            <person name="Lee S.S."/>
        </authorList>
    </citation>
    <scope>NUCLEOTIDE SEQUENCE [LARGE SCALE GENOMIC DNA]</scope>
    <source>
        <strain evidence="2 3">JCM 31169</strain>
    </source>
</reference>